<evidence type="ECO:0000256" key="2">
    <source>
        <dbReference type="ARBA" id="ARBA00022528"/>
    </source>
</evidence>
<protein>
    <submittedName>
        <fullName evidence="8">Uncharacterized protein</fullName>
    </submittedName>
</protein>
<dbReference type="SUPFAM" id="SSF101112">
    <property type="entry name" value="Oxygen-evolving enhancer protein 3"/>
    <property type="match status" value="1"/>
</dbReference>
<comment type="subcellular location">
    <subcellularLocation>
        <location evidence="1">Plastid</location>
        <location evidence="1">Chloroplast thylakoid membrane</location>
    </subcellularLocation>
</comment>
<keyword evidence="3" id="KW-0934">Plastid</keyword>
<dbReference type="GO" id="GO:0005509">
    <property type="term" value="F:calcium ion binding"/>
    <property type="evidence" value="ECO:0007669"/>
    <property type="project" value="InterPro"/>
</dbReference>
<dbReference type="Gene3D" id="1.20.120.290">
    <property type="entry name" value="Oxygen-evolving enhancer protein 3 (PsbQ), four-helix up-down bundle"/>
    <property type="match status" value="1"/>
</dbReference>
<reference evidence="9" key="1">
    <citation type="journal article" date="2017" name="Nat. Commun.">
        <title>The asparagus genome sheds light on the origin and evolution of a young Y chromosome.</title>
        <authorList>
            <person name="Harkess A."/>
            <person name="Zhou J."/>
            <person name="Xu C."/>
            <person name="Bowers J.E."/>
            <person name="Van der Hulst R."/>
            <person name="Ayyampalayam S."/>
            <person name="Mercati F."/>
            <person name="Riccardi P."/>
            <person name="McKain M.R."/>
            <person name="Kakrana A."/>
            <person name="Tang H."/>
            <person name="Ray J."/>
            <person name="Groenendijk J."/>
            <person name="Arikit S."/>
            <person name="Mathioni S.M."/>
            <person name="Nakano M."/>
            <person name="Shan H."/>
            <person name="Telgmann-Rauber A."/>
            <person name="Kanno A."/>
            <person name="Yue Z."/>
            <person name="Chen H."/>
            <person name="Li W."/>
            <person name="Chen Y."/>
            <person name="Xu X."/>
            <person name="Zhang Y."/>
            <person name="Luo S."/>
            <person name="Chen H."/>
            <person name="Gao J."/>
            <person name="Mao Z."/>
            <person name="Pires J.C."/>
            <person name="Luo M."/>
            <person name="Kudrna D."/>
            <person name="Wing R.A."/>
            <person name="Meyers B.C."/>
            <person name="Yi K."/>
            <person name="Kong H."/>
            <person name="Lavrijsen P."/>
            <person name="Sunseri F."/>
            <person name="Falavigna A."/>
            <person name="Ye Y."/>
            <person name="Leebens-Mack J.H."/>
            <person name="Chen G."/>
        </authorList>
    </citation>
    <scope>NUCLEOTIDE SEQUENCE [LARGE SCALE GENOMIC DNA]</scope>
    <source>
        <strain evidence="9">cv. DH0086</strain>
    </source>
</reference>
<accession>A0A5P1FD93</accession>
<dbReference type="GO" id="GO:0009767">
    <property type="term" value="P:photosynthetic electron transport chain"/>
    <property type="evidence" value="ECO:0007669"/>
    <property type="project" value="TreeGrafter"/>
</dbReference>
<dbReference type="Gramene" id="ONK75347">
    <property type="protein sequence ID" value="ONK75347"/>
    <property type="gene ID" value="A4U43_C03F15890"/>
</dbReference>
<keyword evidence="9" id="KW-1185">Reference proteome</keyword>
<organism evidence="8 9">
    <name type="scientific">Asparagus officinalis</name>
    <name type="common">Garden asparagus</name>
    <dbReference type="NCBI Taxonomy" id="4686"/>
    <lineage>
        <taxon>Eukaryota</taxon>
        <taxon>Viridiplantae</taxon>
        <taxon>Streptophyta</taxon>
        <taxon>Embryophyta</taxon>
        <taxon>Tracheophyta</taxon>
        <taxon>Spermatophyta</taxon>
        <taxon>Magnoliopsida</taxon>
        <taxon>Liliopsida</taxon>
        <taxon>Asparagales</taxon>
        <taxon>Asparagaceae</taxon>
        <taxon>Asparagoideae</taxon>
        <taxon>Asparagus</taxon>
    </lineage>
</organism>
<dbReference type="GO" id="GO:0009654">
    <property type="term" value="C:photosystem II oxygen evolving complex"/>
    <property type="evidence" value="ECO:0007669"/>
    <property type="project" value="InterPro"/>
</dbReference>
<evidence type="ECO:0000313" key="9">
    <source>
        <dbReference type="Proteomes" id="UP000243459"/>
    </source>
</evidence>
<evidence type="ECO:0000256" key="5">
    <source>
        <dbReference type="ARBA" id="ARBA00023078"/>
    </source>
</evidence>
<keyword evidence="6" id="KW-0472">Membrane</keyword>
<dbReference type="EMBL" id="CM007383">
    <property type="protein sequence ID" value="ONK75347.1"/>
    <property type="molecule type" value="Genomic_DNA"/>
</dbReference>
<dbReference type="OMA" id="SSGRIAX"/>
<keyword evidence="2" id="KW-0150">Chloroplast</keyword>
<name>A0A5P1FD93_ASPOF</name>
<dbReference type="InterPro" id="IPR008797">
    <property type="entry name" value="PSII_PsbQ"/>
</dbReference>
<keyword evidence="4" id="KW-0809">Transit peptide</keyword>
<evidence type="ECO:0000256" key="3">
    <source>
        <dbReference type="ARBA" id="ARBA00022640"/>
    </source>
</evidence>
<dbReference type="AlphaFoldDB" id="A0A5P1FD93"/>
<dbReference type="GO" id="GO:0009535">
    <property type="term" value="C:chloroplast thylakoid membrane"/>
    <property type="evidence" value="ECO:0007669"/>
    <property type="project" value="UniProtKB-SubCell"/>
</dbReference>
<comment type="similarity">
    <text evidence="7">Belongs to the PsbQ family.</text>
</comment>
<evidence type="ECO:0000256" key="1">
    <source>
        <dbReference type="ARBA" id="ARBA00004334"/>
    </source>
</evidence>
<dbReference type="Pfam" id="PF05757">
    <property type="entry name" value="PsbQ"/>
    <property type="match status" value="1"/>
</dbReference>
<evidence type="ECO:0000256" key="7">
    <source>
        <dbReference type="ARBA" id="ARBA00035649"/>
    </source>
</evidence>
<sequence length="118" mass="13840">MDNLEYKGSVLRFRKCVFDLLSMEEDIVDDDDCDDEWWHLIERDLRLKSTFLYCDINKVIANAHEEHKEAFTCLANKLFYYIGEVNNAVKSRSLSVTHDCYHDVVLLLHEVMATVIPP</sequence>
<dbReference type="InterPro" id="IPR023222">
    <property type="entry name" value="PsbQ-like_dom_sf"/>
</dbReference>
<gene>
    <name evidence="8" type="ORF">A4U43_C03F15890</name>
</gene>
<evidence type="ECO:0000256" key="6">
    <source>
        <dbReference type="ARBA" id="ARBA00023136"/>
    </source>
</evidence>
<dbReference type="PANTHER" id="PTHR33399:SF8">
    <property type="entry name" value="OS04G0522800 PROTEIN"/>
    <property type="match status" value="1"/>
</dbReference>
<dbReference type="GO" id="GO:0019898">
    <property type="term" value="C:extrinsic component of membrane"/>
    <property type="evidence" value="ECO:0007669"/>
    <property type="project" value="InterPro"/>
</dbReference>
<dbReference type="InterPro" id="IPR054099">
    <property type="entry name" value="PSII_PsbQ_pln"/>
</dbReference>
<keyword evidence="5" id="KW-0793">Thylakoid</keyword>
<dbReference type="Proteomes" id="UP000243459">
    <property type="component" value="Chromosome 3"/>
</dbReference>
<proteinExistence type="inferred from homology"/>
<dbReference type="PANTHER" id="PTHR33399">
    <property type="entry name" value="OXYGEN-EVOLVING ENHANCER PROTEIN 3-1, CHLOROPLASTIC"/>
    <property type="match status" value="1"/>
</dbReference>
<evidence type="ECO:0000313" key="8">
    <source>
        <dbReference type="EMBL" id="ONK75347.1"/>
    </source>
</evidence>
<evidence type="ECO:0000256" key="4">
    <source>
        <dbReference type="ARBA" id="ARBA00022946"/>
    </source>
</evidence>